<evidence type="ECO:0000313" key="1">
    <source>
        <dbReference type="EMBL" id="MDP2523837.1"/>
    </source>
</evidence>
<name>A0ABT9EY07_9GAMM</name>
<proteinExistence type="predicted"/>
<keyword evidence="2" id="KW-1185">Reference proteome</keyword>
<evidence type="ECO:0000313" key="2">
    <source>
        <dbReference type="Proteomes" id="UP001177341"/>
    </source>
</evidence>
<reference evidence="1" key="1">
    <citation type="submission" date="2023-07" db="EMBL/GenBank/DDBJ databases">
        <title>Genome content predicts the carbon catabolic preferences of heterotrophic bacteria.</title>
        <authorList>
            <person name="Gralka M."/>
        </authorList>
    </citation>
    <scope>NUCLEOTIDE SEQUENCE</scope>
    <source>
        <strain evidence="1">5G01</strain>
    </source>
</reference>
<organism evidence="1 2">
    <name type="scientific">Neptunomonas phycophila</name>
    <dbReference type="NCBI Taxonomy" id="1572645"/>
    <lineage>
        <taxon>Bacteria</taxon>
        <taxon>Pseudomonadati</taxon>
        <taxon>Pseudomonadota</taxon>
        <taxon>Gammaproteobacteria</taxon>
        <taxon>Oceanospirillales</taxon>
        <taxon>Oceanospirillaceae</taxon>
        <taxon>Neptunomonas</taxon>
    </lineage>
</organism>
<dbReference type="RefSeq" id="WP_305451051.1">
    <property type="nucleotide sequence ID" value="NZ_JAUYVO010000010.1"/>
</dbReference>
<sequence length="125" mass="14176">MEVGTAFTLFDKLLDILGLVKSGKIERDNKVDEALNTLHEALVETQAYVRISSAQGRDAEKEHKLSRLWHKASVPMRHIDHEVSQICSLKGSYWSNPEVWEEIRSGNLDISLDNVEKSAFELLAK</sequence>
<gene>
    <name evidence="1" type="ORF">Q8W30_14775</name>
</gene>
<dbReference type="Proteomes" id="UP001177341">
    <property type="component" value="Unassembled WGS sequence"/>
</dbReference>
<comment type="caution">
    <text evidence="1">The sequence shown here is derived from an EMBL/GenBank/DDBJ whole genome shotgun (WGS) entry which is preliminary data.</text>
</comment>
<dbReference type="EMBL" id="JAUYVO010000010">
    <property type="protein sequence ID" value="MDP2523837.1"/>
    <property type="molecule type" value="Genomic_DNA"/>
</dbReference>
<protein>
    <submittedName>
        <fullName evidence="1">Uncharacterized protein</fullName>
    </submittedName>
</protein>
<accession>A0ABT9EY07</accession>